<dbReference type="AlphaFoldDB" id="X1C0F4"/>
<gene>
    <name evidence="1" type="ORF">S01H4_49596</name>
</gene>
<protein>
    <recommendedName>
        <fullName evidence="2">AAA+ ATPase domain-containing protein</fullName>
    </recommendedName>
</protein>
<dbReference type="EMBL" id="BART01028070">
    <property type="protein sequence ID" value="GAH00737.1"/>
    <property type="molecule type" value="Genomic_DNA"/>
</dbReference>
<feature type="non-terminal residue" evidence="1">
    <location>
        <position position="263"/>
    </location>
</feature>
<dbReference type="SUPFAM" id="SSF52540">
    <property type="entry name" value="P-loop containing nucleoside triphosphate hydrolases"/>
    <property type="match status" value="1"/>
</dbReference>
<sequence length="263" mass="30832">MDYIKLKVSDILEAREEVLKNEIDGVLKSYKVDSAEKRIESNPEQFFEITYPSNTIKNIIEAINLKLKKTTSKGNYVLAGSYGSGKSHVLILIYHLFSNPELAQIWLNKWNLELDLPTKSQGIIISLGKKDYKYLWEPIFEKLDKVDLLKKVDKYPGTDLIEEAIGDGIVLVLLDEIETWYQSFNRDNREEKAQVERNRFFLQNLFEVATDKNRKLLIFLTYLDKGTDLDEIINREQPFKEDIGQSIDRHRITFHRLFKTPRK</sequence>
<evidence type="ECO:0000313" key="1">
    <source>
        <dbReference type="EMBL" id="GAH00737.1"/>
    </source>
</evidence>
<dbReference type="InterPro" id="IPR027417">
    <property type="entry name" value="P-loop_NTPase"/>
</dbReference>
<evidence type="ECO:0008006" key="2">
    <source>
        <dbReference type="Google" id="ProtNLM"/>
    </source>
</evidence>
<organism evidence="1">
    <name type="scientific">marine sediment metagenome</name>
    <dbReference type="NCBI Taxonomy" id="412755"/>
    <lineage>
        <taxon>unclassified sequences</taxon>
        <taxon>metagenomes</taxon>
        <taxon>ecological metagenomes</taxon>
    </lineage>
</organism>
<accession>X1C0F4</accession>
<proteinExistence type="predicted"/>
<comment type="caution">
    <text evidence="1">The sequence shown here is derived from an EMBL/GenBank/DDBJ whole genome shotgun (WGS) entry which is preliminary data.</text>
</comment>
<reference evidence="1" key="1">
    <citation type="journal article" date="2014" name="Front. Microbiol.">
        <title>High frequency of phylogenetically diverse reductive dehalogenase-homologous genes in deep subseafloor sedimentary metagenomes.</title>
        <authorList>
            <person name="Kawai M."/>
            <person name="Futagami T."/>
            <person name="Toyoda A."/>
            <person name="Takaki Y."/>
            <person name="Nishi S."/>
            <person name="Hori S."/>
            <person name="Arai W."/>
            <person name="Tsubouchi T."/>
            <person name="Morono Y."/>
            <person name="Uchiyama I."/>
            <person name="Ito T."/>
            <person name="Fujiyama A."/>
            <person name="Inagaki F."/>
            <person name="Takami H."/>
        </authorList>
    </citation>
    <scope>NUCLEOTIDE SEQUENCE</scope>
    <source>
        <strain evidence="1">Expedition CK06-06</strain>
    </source>
</reference>
<name>X1C0F4_9ZZZZ</name>